<keyword evidence="6 11" id="KW-1133">Transmembrane helix</keyword>
<name>A0AAN6JSJ6_9BASI</name>
<proteinExistence type="inferred from homology"/>
<evidence type="ECO:0000256" key="5">
    <source>
        <dbReference type="ARBA" id="ARBA00022982"/>
    </source>
</evidence>
<dbReference type="Pfam" id="PF01794">
    <property type="entry name" value="Ferric_reduct"/>
    <property type="match status" value="1"/>
</dbReference>
<feature type="transmembrane region" description="Helical" evidence="11">
    <location>
        <begin position="277"/>
        <end position="297"/>
    </location>
</feature>
<dbReference type="GO" id="GO:0006826">
    <property type="term" value="P:iron ion transport"/>
    <property type="evidence" value="ECO:0007669"/>
    <property type="project" value="TreeGrafter"/>
</dbReference>
<dbReference type="Pfam" id="PF08022">
    <property type="entry name" value="FAD_binding_8"/>
    <property type="match status" value="1"/>
</dbReference>
<evidence type="ECO:0000256" key="2">
    <source>
        <dbReference type="ARBA" id="ARBA00006278"/>
    </source>
</evidence>
<keyword evidence="3" id="KW-0813">Transport</keyword>
<dbReference type="InterPro" id="IPR013121">
    <property type="entry name" value="Fe_red_NAD-bd_6"/>
</dbReference>
<keyword evidence="10" id="KW-0325">Glycoprotein</keyword>
<evidence type="ECO:0000256" key="8">
    <source>
        <dbReference type="ARBA" id="ARBA00023065"/>
    </source>
</evidence>
<evidence type="ECO:0000256" key="9">
    <source>
        <dbReference type="ARBA" id="ARBA00023136"/>
    </source>
</evidence>
<keyword evidence="8" id="KW-0406">Ion transport</keyword>
<evidence type="ECO:0000256" key="3">
    <source>
        <dbReference type="ARBA" id="ARBA00022448"/>
    </source>
</evidence>
<dbReference type="CDD" id="cd06186">
    <property type="entry name" value="NOX_Duox_like_FAD_NADP"/>
    <property type="match status" value="1"/>
</dbReference>
<dbReference type="Gene3D" id="3.40.50.80">
    <property type="entry name" value="Nucleotide-binding domain of ferredoxin-NADP reductase (FNR) module"/>
    <property type="match status" value="1"/>
</dbReference>
<dbReference type="GO" id="GO:0000293">
    <property type="term" value="F:ferric-chelate reductase activity"/>
    <property type="evidence" value="ECO:0007669"/>
    <property type="project" value="UniProtKB-ARBA"/>
</dbReference>
<dbReference type="Pfam" id="PF08030">
    <property type="entry name" value="NAD_binding_6"/>
    <property type="match status" value="1"/>
</dbReference>
<keyword evidence="14" id="KW-1185">Reference proteome</keyword>
<reference evidence="13" key="1">
    <citation type="journal article" date="2023" name="PhytoFront">
        <title>Draft Genome Resources of Seven Strains of Tilletia horrida, Causal Agent of Kernel Smut of Rice.</title>
        <authorList>
            <person name="Khanal S."/>
            <person name="Antony Babu S."/>
            <person name="Zhou X.G."/>
        </authorList>
    </citation>
    <scope>NUCLEOTIDE SEQUENCE</scope>
    <source>
        <strain evidence="13">TX6</strain>
    </source>
</reference>
<feature type="transmembrane region" description="Helical" evidence="11">
    <location>
        <begin position="44"/>
        <end position="62"/>
    </location>
</feature>
<feature type="transmembrane region" description="Helical" evidence="11">
    <location>
        <begin position="159"/>
        <end position="182"/>
    </location>
</feature>
<evidence type="ECO:0000259" key="12">
    <source>
        <dbReference type="PROSITE" id="PS51384"/>
    </source>
</evidence>
<protein>
    <submittedName>
        <fullName evidence="13">Ferric-chelate reductase</fullName>
    </submittedName>
</protein>
<evidence type="ECO:0000256" key="6">
    <source>
        <dbReference type="ARBA" id="ARBA00022989"/>
    </source>
</evidence>
<feature type="transmembrane region" description="Helical" evidence="11">
    <location>
        <begin position="247"/>
        <end position="265"/>
    </location>
</feature>
<feature type="transmembrane region" description="Helical" evidence="11">
    <location>
        <begin position="116"/>
        <end position="139"/>
    </location>
</feature>
<dbReference type="InterPro" id="IPR051410">
    <property type="entry name" value="Ferric/Cupric_Reductase"/>
</dbReference>
<evidence type="ECO:0000256" key="7">
    <source>
        <dbReference type="ARBA" id="ARBA00023002"/>
    </source>
</evidence>
<accession>A0AAN6JSJ6</accession>
<dbReference type="InterPro" id="IPR013130">
    <property type="entry name" value="Fe3_Rdtase_TM_dom"/>
</dbReference>
<keyword evidence="7" id="KW-0560">Oxidoreductase</keyword>
<feature type="transmembrane region" description="Helical" evidence="11">
    <location>
        <begin position="209"/>
        <end position="227"/>
    </location>
</feature>
<dbReference type="SFLD" id="SFLDG01168">
    <property type="entry name" value="Ferric_reductase_subgroup_(FRE"/>
    <property type="match status" value="1"/>
</dbReference>
<keyword evidence="4 11" id="KW-0812">Transmembrane</keyword>
<evidence type="ECO:0000256" key="4">
    <source>
        <dbReference type="ARBA" id="ARBA00022692"/>
    </source>
</evidence>
<gene>
    <name evidence="13" type="primary">FRE3</name>
    <name evidence="13" type="ORF">OC846_004663</name>
</gene>
<dbReference type="PROSITE" id="PS51384">
    <property type="entry name" value="FAD_FR"/>
    <property type="match status" value="1"/>
</dbReference>
<evidence type="ECO:0000256" key="10">
    <source>
        <dbReference type="ARBA" id="ARBA00023180"/>
    </source>
</evidence>
<dbReference type="InterPro" id="IPR017927">
    <property type="entry name" value="FAD-bd_FR_type"/>
</dbReference>
<dbReference type="InterPro" id="IPR013112">
    <property type="entry name" value="FAD-bd_8"/>
</dbReference>
<dbReference type="GO" id="GO:0005886">
    <property type="term" value="C:plasma membrane"/>
    <property type="evidence" value="ECO:0007669"/>
    <property type="project" value="TreeGrafter"/>
</dbReference>
<dbReference type="InterPro" id="IPR039261">
    <property type="entry name" value="FNR_nucleotide-bd"/>
</dbReference>
<dbReference type="SUPFAM" id="SSF52343">
    <property type="entry name" value="Ferredoxin reductase-like, C-terminal NADP-linked domain"/>
    <property type="match status" value="1"/>
</dbReference>
<comment type="caution">
    <text evidence="13">The sequence shown here is derived from an EMBL/GenBank/DDBJ whole genome shotgun (WGS) entry which is preliminary data.</text>
</comment>
<organism evidence="13 14">
    <name type="scientific">Tilletia horrida</name>
    <dbReference type="NCBI Taxonomy" id="155126"/>
    <lineage>
        <taxon>Eukaryota</taxon>
        <taxon>Fungi</taxon>
        <taxon>Dikarya</taxon>
        <taxon>Basidiomycota</taxon>
        <taxon>Ustilaginomycotina</taxon>
        <taxon>Exobasidiomycetes</taxon>
        <taxon>Tilletiales</taxon>
        <taxon>Tilletiaceae</taxon>
        <taxon>Tilletia</taxon>
    </lineage>
</organism>
<evidence type="ECO:0000313" key="13">
    <source>
        <dbReference type="EMBL" id="KAK0547941.1"/>
    </source>
</evidence>
<dbReference type="Proteomes" id="UP001176517">
    <property type="component" value="Unassembled WGS sequence"/>
</dbReference>
<keyword evidence="9 11" id="KW-0472">Membrane</keyword>
<dbReference type="SFLD" id="SFLDS00052">
    <property type="entry name" value="Ferric_Reductase_Domain"/>
    <property type="match status" value="1"/>
</dbReference>
<dbReference type="PANTHER" id="PTHR32361:SF9">
    <property type="entry name" value="FERRIC REDUCTASE TRANSMEMBRANE COMPONENT 3-RELATED"/>
    <property type="match status" value="1"/>
</dbReference>
<comment type="subcellular location">
    <subcellularLocation>
        <location evidence="1">Membrane</location>
        <topology evidence="1">Multi-pass membrane protein</topology>
    </subcellularLocation>
</comment>
<dbReference type="GO" id="GO:0006879">
    <property type="term" value="P:intracellular iron ion homeostasis"/>
    <property type="evidence" value="ECO:0007669"/>
    <property type="project" value="TreeGrafter"/>
</dbReference>
<dbReference type="EMBL" id="JAPDMZ010000148">
    <property type="protein sequence ID" value="KAK0547941.1"/>
    <property type="molecule type" value="Genomic_DNA"/>
</dbReference>
<evidence type="ECO:0000256" key="11">
    <source>
        <dbReference type="SAM" id="Phobius"/>
    </source>
</evidence>
<feature type="domain" description="FAD-binding FR-type" evidence="12">
    <location>
        <begin position="336"/>
        <end position="472"/>
    </location>
</feature>
<keyword evidence="5" id="KW-0249">Electron transport</keyword>
<comment type="similarity">
    <text evidence="2">Belongs to the ferric reductase (FRE) family.</text>
</comment>
<dbReference type="AlphaFoldDB" id="A0AAN6JSJ6"/>
<dbReference type="GO" id="GO:0015677">
    <property type="term" value="P:copper ion import"/>
    <property type="evidence" value="ECO:0007669"/>
    <property type="project" value="TreeGrafter"/>
</dbReference>
<sequence length="645" mass="72114">MPLPWTVTSTDVSELKTAYGETRLNDSLTTIHVYNHNSYKVPGLAIFSLYMVIAAFVILNTIRRIVSSLAPKFIQRCRRSLRCWRSELIHAPLFGYRHATSYVLFRRKWLPVRAPLRLHAILLAALLILNISVILFGYTTTSGEVNVFLPGASSQHEQMLRYCAHRAGTLAIGQLPLVFLLAGRRSPLSFLLGLDFADAMVFHRWVARLVWLHANIHGFINVGLRIAHHRAEDPDSPLKIDFYGADVSWGIFTLLVFYCLTILAYGQLRTRAYEAFVIVHIVLGVLALVGLYLHLHLIRKTRFMYALGLIFASIGAWALDRLVRLCNRVILSVQNRNGLKLISASIDRYSSSVVRLRVQLPLSRVQLPEDPPALWNAHKISAGQSVRLLMPVAQWFSDHPFSVMATGLECDRENGTDVGYIDLLIRQQQGLTLQLSSHVGTTKDGKARRRGFRSTKEVSVILEGPYGHSPQAAVCKSDGLILYAGGVGLSACLPWLQQAAVRQPQVPCAMFWMIRDEDQLRPVADQIAQIHDLEKADRCCITINVHLTTGTQTGAGSELSTTLAGEIDSGSPLIRLVVFRHRADLSSAMYPHHLGFDDDQQQESRLTVFSCGPASLCDSVRREARLALSSGTWQDVGYVEECFNW</sequence>
<dbReference type="PANTHER" id="PTHR32361">
    <property type="entry name" value="FERRIC/CUPRIC REDUCTASE TRANSMEMBRANE COMPONENT"/>
    <property type="match status" value="1"/>
</dbReference>
<evidence type="ECO:0000256" key="1">
    <source>
        <dbReference type="ARBA" id="ARBA00004141"/>
    </source>
</evidence>
<evidence type="ECO:0000313" key="14">
    <source>
        <dbReference type="Proteomes" id="UP001176517"/>
    </source>
</evidence>